<dbReference type="EMBL" id="GEZM01046118">
    <property type="protein sequence ID" value="JAV77501.1"/>
    <property type="molecule type" value="Transcribed_RNA"/>
</dbReference>
<organism evidence="1">
    <name type="scientific">Photinus pyralis</name>
    <name type="common">Common eastern firefly</name>
    <name type="synonym">Lampyris pyralis</name>
    <dbReference type="NCBI Taxonomy" id="7054"/>
    <lineage>
        <taxon>Eukaryota</taxon>
        <taxon>Metazoa</taxon>
        <taxon>Ecdysozoa</taxon>
        <taxon>Arthropoda</taxon>
        <taxon>Hexapoda</taxon>
        <taxon>Insecta</taxon>
        <taxon>Pterygota</taxon>
        <taxon>Neoptera</taxon>
        <taxon>Endopterygota</taxon>
        <taxon>Coleoptera</taxon>
        <taxon>Polyphaga</taxon>
        <taxon>Elateriformia</taxon>
        <taxon>Elateroidea</taxon>
        <taxon>Lampyridae</taxon>
        <taxon>Lampyrinae</taxon>
        <taxon>Photinus</taxon>
    </lineage>
</organism>
<accession>A0A1Y1LWI1</accession>
<dbReference type="Pfam" id="PF14223">
    <property type="entry name" value="Retrotran_gag_2"/>
    <property type="match status" value="1"/>
</dbReference>
<reference evidence="1" key="1">
    <citation type="journal article" date="2016" name="Sci. Rep.">
        <title>Molecular characterization of firefly nuptial gifts: a multi-omics approach sheds light on postcopulatory sexual selection.</title>
        <authorList>
            <person name="Al-Wathiqui N."/>
            <person name="Fallon T.R."/>
            <person name="South A."/>
            <person name="Weng J.K."/>
            <person name="Lewis S.M."/>
        </authorList>
    </citation>
    <scope>NUCLEOTIDE SEQUENCE</scope>
</reference>
<name>A0A1Y1LWI1_PHOPY</name>
<evidence type="ECO:0000313" key="1">
    <source>
        <dbReference type="EMBL" id="JAV77501.1"/>
    </source>
</evidence>
<sequence length="125" mass="14930">MVQHAAEKLGITQFLLKTLIIGNKFRMEIILVMKKCIKELPTELDDAYMMKMDRRCKLILIQGIANIHLQYVTSCERVYNMWKALERVFKTKGFMMKYRRTRESLYQLRELCCRTNERWIQAGGC</sequence>
<dbReference type="AlphaFoldDB" id="A0A1Y1LWI1"/>
<proteinExistence type="predicted"/>
<protein>
    <submittedName>
        <fullName evidence="1">Uncharacterized protein</fullName>
    </submittedName>
</protein>